<proteinExistence type="predicted"/>
<keyword evidence="3" id="KW-1185">Reference proteome</keyword>
<evidence type="ECO:0000313" key="3">
    <source>
        <dbReference type="Proteomes" id="UP001497457"/>
    </source>
</evidence>
<protein>
    <submittedName>
        <fullName evidence="2">Uncharacterized protein</fullName>
    </submittedName>
</protein>
<dbReference type="EMBL" id="OZ075129">
    <property type="protein sequence ID" value="CAL4963957.1"/>
    <property type="molecule type" value="Genomic_DNA"/>
</dbReference>
<gene>
    <name evidence="2" type="ORF">URODEC1_LOCUS46396</name>
</gene>
<accession>A0ABC8ZNN4</accession>
<evidence type="ECO:0000256" key="1">
    <source>
        <dbReference type="SAM" id="MobiDB-lite"/>
    </source>
</evidence>
<reference evidence="2 3" key="2">
    <citation type="submission" date="2024-10" db="EMBL/GenBank/DDBJ databases">
        <authorList>
            <person name="Ryan C."/>
        </authorList>
    </citation>
    <scope>NUCLEOTIDE SEQUENCE [LARGE SCALE GENOMIC DNA]</scope>
</reference>
<reference evidence="3" key="1">
    <citation type="submission" date="2024-06" db="EMBL/GenBank/DDBJ databases">
        <authorList>
            <person name="Ryan C."/>
        </authorList>
    </citation>
    <scope>NUCLEOTIDE SEQUENCE [LARGE SCALE GENOMIC DNA]</scope>
</reference>
<organism evidence="2 3">
    <name type="scientific">Urochloa decumbens</name>
    <dbReference type="NCBI Taxonomy" id="240449"/>
    <lineage>
        <taxon>Eukaryota</taxon>
        <taxon>Viridiplantae</taxon>
        <taxon>Streptophyta</taxon>
        <taxon>Embryophyta</taxon>
        <taxon>Tracheophyta</taxon>
        <taxon>Spermatophyta</taxon>
        <taxon>Magnoliopsida</taxon>
        <taxon>Liliopsida</taxon>
        <taxon>Poales</taxon>
        <taxon>Poaceae</taxon>
        <taxon>PACMAD clade</taxon>
        <taxon>Panicoideae</taxon>
        <taxon>Panicodae</taxon>
        <taxon>Paniceae</taxon>
        <taxon>Melinidinae</taxon>
        <taxon>Urochloa</taxon>
    </lineage>
</organism>
<sequence length="316" mass="35066">MGEWPAWPEQQEDDIEAEVAEIVPQHPDQPQDTVSFDQSGSTTCYLWAHGPDITLRVEDVLQGKYASSSSESDNSEPEVQSHLPCTSFLVVEENAFKMLTIGSIHQPVLGNPVLERVDITRVPTFSIDKSLFQSAATEIDDSMAIIPYNPTLAAVLIRIWASSQPDPFVLDHQETFLSEPNDNTLPSMTVAMEEADIATLSLPAKISEKNPHAVLEESSVRRSTRLSQNKDGYKHIQLEDHPRKKRKVWTEVPLTGKEAMKLLDKTIETGDDIPSQIPNDILRAWGIECNVAPEELTDEALSRSANDGVPNDDTAE</sequence>
<feature type="region of interest" description="Disordered" evidence="1">
    <location>
        <begin position="213"/>
        <end position="232"/>
    </location>
</feature>
<dbReference type="AlphaFoldDB" id="A0ABC8ZNN4"/>
<name>A0ABC8ZNN4_9POAL</name>
<dbReference type="Proteomes" id="UP001497457">
    <property type="component" value="Chromosome 19rd"/>
</dbReference>
<evidence type="ECO:0000313" key="2">
    <source>
        <dbReference type="EMBL" id="CAL4963957.1"/>
    </source>
</evidence>